<dbReference type="AlphaFoldDB" id="A0A974H1S6"/>
<name>A0A974H1S6_XENLA</name>
<sequence length="87" mass="9025">MAAGGCPIPFYIKPGTGFCSSIAQSEFCGSGELSFHDPILSSRGHINGCSLVPSTNSCPISPDCRHLDAMCSRGSWTHPVRGKALGG</sequence>
<dbReference type="Proteomes" id="UP000694892">
    <property type="component" value="Chromosome 9_10S"/>
</dbReference>
<gene>
    <name evidence="1" type="ORF">XELAEV_18047666mg</name>
</gene>
<proteinExistence type="predicted"/>
<dbReference type="EMBL" id="CM004483">
    <property type="protein sequence ID" value="OCT61638.1"/>
    <property type="molecule type" value="Genomic_DNA"/>
</dbReference>
<accession>A0A974H1S6</accession>
<reference evidence="2" key="1">
    <citation type="journal article" date="2016" name="Nature">
        <title>Genome evolution in the allotetraploid frog Xenopus laevis.</title>
        <authorList>
            <person name="Session A.M."/>
            <person name="Uno Y."/>
            <person name="Kwon T."/>
            <person name="Chapman J.A."/>
            <person name="Toyoda A."/>
            <person name="Takahashi S."/>
            <person name="Fukui A."/>
            <person name="Hikosaka A."/>
            <person name="Suzuki A."/>
            <person name="Kondo M."/>
            <person name="van Heeringen S.J."/>
            <person name="Quigley I."/>
            <person name="Heinz S."/>
            <person name="Ogino H."/>
            <person name="Ochi H."/>
            <person name="Hellsten U."/>
            <person name="Lyons J.B."/>
            <person name="Simakov O."/>
            <person name="Putnam N."/>
            <person name="Stites J."/>
            <person name="Kuroki Y."/>
            <person name="Tanaka T."/>
            <person name="Michiue T."/>
            <person name="Watanabe M."/>
            <person name="Bogdanovic O."/>
            <person name="Lister R."/>
            <person name="Georgiou G."/>
            <person name="Paranjpe S.S."/>
            <person name="van Kruijsbergen I."/>
            <person name="Shu S."/>
            <person name="Carlson J."/>
            <person name="Kinoshita T."/>
            <person name="Ohta Y."/>
            <person name="Mawaribuchi S."/>
            <person name="Jenkins J."/>
            <person name="Grimwood J."/>
            <person name="Schmutz J."/>
            <person name="Mitros T."/>
            <person name="Mozaffari S.V."/>
            <person name="Suzuki Y."/>
            <person name="Haramoto Y."/>
            <person name="Yamamoto T.S."/>
            <person name="Takagi C."/>
            <person name="Heald R."/>
            <person name="Miller K."/>
            <person name="Haudenschild C."/>
            <person name="Kitzman J."/>
            <person name="Nakayama T."/>
            <person name="Izutsu Y."/>
            <person name="Robert J."/>
            <person name="Fortriede J."/>
            <person name="Burns K."/>
            <person name="Lotay V."/>
            <person name="Karimi K."/>
            <person name="Yasuoka Y."/>
            <person name="Dichmann D.S."/>
            <person name="Flajnik M.F."/>
            <person name="Houston D.W."/>
            <person name="Shendure J."/>
            <person name="DuPasquier L."/>
            <person name="Vize P.D."/>
            <person name="Zorn A.M."/>
            <person name="Ito M."/>
            <person name="Marcotte E.M."/>
            <person name="Wallingford J.B."/>
            <person name="Ito Y."/>
            <person name="Asashima M."/>
            <person name="Ueno N."/>
            <person name="Matsuda Y."/>
            <person name="Veenstra G.J."/>
            <person name="Fujiyama A."/>
            <person name="Harland R.M."/>
            <person name="Taira M."/>
            <person name="Rokhsar D.S."/>
        </authorList>
    </citation>
    <scope>NUCLEOTIDE SEQUENCE [LARGE SCALE GENOMIC DNA]</scope>
    <source>
        <strain evidence="2">J</strain>
    </source>
</reference>
<evidence type="ECO:0000313" key="1">
    <source>
        <dbReference type="EMBL" id="OCT61638.1"/>
    </source>
</evidence>
<protein>
    <submittedName>
        <fullName evidence="1">Uncharacterized protein</fullName>
    </submittedName>
</protein>
<evidence type="ECO:0000313" key="2">
    <source>
        <dbReference type="Proteomes" id="UP000694892"/>
    </source>
</evidence>
<organism evidence="1 2">
    <name type="scientific">Xenopus laevis</name>
    <name type="common">African clawed frog</name>
    <dbReference type="NCBI Taxonomy" id="8355"/>
    <lineage>
        <taxon>Eukaryota</taxon>
        <taxon>Metazoa</taxon>
        <taxon>Chordata</taxon>
        <taxon>Craniata</taxon>
        <taxon>Vertebrata</taxon>
        <taxon>Euteleostomi</taxon>
        <taxon>Amphibia</taxon>
        <taxon>Batrachia</taxon>
        <taxon>Anura</taxon>
        <taxon>Pipoidea</taxon>
        <taxon>Pipidae</taxon>
        <taxon>Xenopodinae</taxon>
        <taxon>Xenopus</taxon>
        <taxon>Xenopus</taxon>
    </lineage>
</organism>